<evidence type="ECO:0000256" key="1">
    <source>
        <dbReference type="SAM" id="Phobius"/>
    </source>
</evidence>
<feature type="chain" id="PRO_5008632285" description="GTP-binding protein" evidence="2">
    <location>
        <begin position="19"/>
        <end position="195"/>
    </location>
</feature>
<gene>
    <name evidence="3" type="ORF">A6E04_11655</name>
</gene>
<feature type="transmembrane region" description="Helical" evidence="1">
    <location>
        <begin position="122"/>
        <end position="144"/>
    </location>
</feature>
<feature type="signal peptide" evidence="2">
    <location>
        <begin position="1"/>
        <end position="18"/>
    </location>
</feature>
<sequence length="195" mass="21907">MKYTLLLLLTMFASVSFANTEEQITQPLVSINATVDIKGLEQSAEQGAQAMRKMANSLELIAKNRNLTPEQQEHIYQTIENINNLVDISSNSLRTLPTFLKQSKETLSESSSQFFDDLTFKVILLLSLVVLALVAIIACFYWFILRPLQNTLLQATTNISTMAKAIENSALSLEMTNKNHDNILHLLSQEKDNQS</sequence>
<dbReference type="STRING" id="688.A6E04_11655"/>
<keyword evidence="1" id="KW-0472">Membrane</keyword>
<dbReference type="EMBL" id="MAJU01000009">
    <property type="protein sequence ID" value="OCH21196.1"/>
    <property type="molecule type" value="Genomic_DNA"/>
</dbReference>
<dbReference type="OrthoDB" id="5878052at2"/>
<dbReference type="AlphaFoldDB" id="A0A1B9NYW3"/>
<name>A0A1B9NYW3_ALILO</name>
<reference evidence="3 4" key="1">
    <citation type="submission" date="2016-06" db="EMBL/GenBank/DDBJ databases">
        <authorList>
            <person name="Kjaerup R.B."/>
            <person name="Dalgaard T.S."/>
            <person name="Juul-Madsen H.R."/>
        </authorList>
    </citation>
    <scope>NUCLEOTIDE SEQUENCE [LARGE SCALE GENOMIC DNA]</scope>
    <source>
        <strain evidence="3 4">1S159</strain>
    </source>
</reference>
<comment type="caution">
    <text evidence="3">The sequence shown here is derived from an EMBL/GenBank/DDBJ whole genome shotgun (WGS) entry which is preliminary data.</text>
</comment>
<accession>A0A1B9NYW3</accession>
<evidence type="ECO:0000313" key="3">
    <source>
        <dbReference type="EMBL" id="OCH21196.1"/>
    </source>
</evidence>
<organism evidence="3 4">
    <name type="scientific">Aliivibrio logei</name>
    <name type="common">Vibrio logei</name>
    <dbReference type="NCBI Taxonomy" id="688"/>
    <lineage>
        <taxon>Bacteria</taxon>
        <taxon>Pseudomonadati</taxon>
        <taxon>Pseudomonadota</taxon>
        <taxon>Gammaproteobacteria</taxon>
        <taxon>Vibrionales</taxon>
        <taxon>Vibrionaceae</taxon>
        <taxon>Aliivibrio</taxon>
    </lineage>
</organism>
<keyword evidence="1" id="KW-0812">Transmembrane</keyword>
<protein>
    <recommendedName>
        <fullName evidence="5">GTP-binding protein</fullName>
    </recommendedName>
</protein>
<proteinExistence type="predicted"/>
<keyword evidence="2" id="KW-0732">Signal</keyword>
<evidence type="ECO:0000313" key="4">
    <source>
        <dbReference type="Proteomes" id="UP000093523"/>
    </source>
</evidence>
<keyword evidence="1" id="KW-1133">Transmembrane helix</keyword>
<evidence type="ECO:0008006" key="5">
    <source>
        <dbReference type="Google" id="ProtNLM"/>
    </source>
</evidence>
<dbReference type="Proteomes" id="UP000093523">
    <property type="component" value="Unassembled WGS sequence"/>
</dbReference>
<dbReference type="RefSeq" id="WP_065611018.1">
    <property type="nucleotide sequence ID" value="NZ_CAWMPN010000009.1"/>
</dbReference>
<evidence type="ECO:0000256" key="2">
    <source>
        <dbReference type="SAM" id="SignalP"/>
    </source>
</evidence>